<sequence>MVVLSAIFDVLSSIVSAFFQVLGALGRGLWDILGAVASAVLWPVRAVGGILFGGWDVSSQWTPLYFVACGVLLAALVFLLACALWVNHRRKKGK</sequence>
<gene>
    <name evidence="2" type="ORF">H9942_03260</name>
</gene>
<organism evidence="2 3">
    <name type="scientific">Candidatus Acutalibacter ornithocaccae</name>
    <dbReference type="NCBI Taxonomy" id="2838416"/>
    <lineage>
        <taxon>Bacteria</taxon>
        <taxon>Bacillati</taxon>
        <taxon>Bacillota</taxon>
        <taxon>Clostridia</taxon>
        <taxon>Eubacteriales</taxon>
        <taxon>Acutalibacteraceae</taxon>
        <taxon>Acutalibacter</taxon>
    </lineage>
</organism>
<protein>
    <submittedName>
        <fullName evidence="2">Uncharacterized protein</fullName>
    </submittedName>
</protein>
<keyword evidence="1" id="KW-0472">Membrane</keyword>
<dbReference type="EMBL" id="DWXZ01000058">
    <property type="protein sequence ID" value="HJB37072.1"/>
    <property type="molecule type" value="Genomic_DNA"/>
</dbReference>
<keyword evidence="1" id="KW-1133">Transmembrane helix</keyword>
<accession>A0A9D2LX05</accession>
<name>A0A9D2LX05_9FIRM</name>
<evidence type="ECO:0000313" key="3">
    <source>
        <dbReference type="Proteomes" id="UP000824214"/>
    </source>
</evidence>
<evidence type="ECO:0000256" key="1">
    <source>
        <dbReference type="SAM" id="Phobius"/>
    </source>
</evidence>
<feature type="transmembrane region" description="Helical" evidence="1">
    <location>
        <begin position="64"/>
        <end position="86"/>
    </location>
</feature>
<reference evidence="2" key="2">
    <citation type="submission" date="2021-04" db="EMBL/GenBank/DDBJ databases">
        <authorList>
            <person name="Gilroy R."/>
        </authorList>
    </citation>
    <scope>NUCLEOTIDE SEQUENCE</scope>
    <source>
        <strain evidence="2">ChiBcolR8-3208</strain>
    </source>
</reference>
<dbReference type="Proteomes" id="UP000824214">
    <property type="component" value="Unassembled WGS sequence"/>
</dbReference>
<feature type="transmembrane region" description="Helical" evidence="1">
    <location>
        <begin position="32"/>
        <end position="52"/>
    </location>
</feature>
<dbReference type="AlphaFoldDB" id="A0A9D2LX05"/>
<evidence type="ECO:0000313" key="2">
    <source>
        <dbReference type="EMBL" id="HJB37072.1"/>
    </source>
</evidence>
<comment type="caution">
    <text evidence="2">The sequence shown here is derived from an EMBL/GenBank/DDBJ whole genome shotgun (WGS) entry which is preliminary data.</text>
</comment>
<reference evidence="2" key="1">
    <citation type="journal article" date="2021" name="PeerJ">
        <title>Extensive microbial diversity within the chicken gut microbiome revealed by metagenomics and culture.</title>
        <authorList>
            <person name="Gilroy R."/>
            <person name="Ravi A."/>
            <person name="Getino M."/>
            <person name="Pursley I."/>
            <person name="Horton D.L."/>
            <person name="Alikhan N.F."/>
            <person name="Baker D."/>
            <person name="Gharbi K."/>
            <person name="Hall N."/>
            <person name="Watson M."/>
            <person name="Adriaenssens E.M."/>
            <person name="Foster-Nyarko E."/>
            <person name="Jarju S."/>
            <person name="Secka A."/>
            <person name="Antonio M."/>
            <person name="Oren A."/>
            <person name="Chaudhuri R.R."/>
            <person name="La Ragione R."/>
            <person name="Hildebrand F."/>
            <person name="Pallen M.J."/>
        </authorList>
    </citation>
    <scope>NUCLEOTIDE SEQUENCE</scope>
    <source>
        <strain evidence="2">ChiBcolR8-3208</strain>
    </source>
</reference>
<keyword evidence="1" id="KW-0812">Transmembrane</keyword>
<feature type="transmembrane region" description="Helical" evidence="1">
    <location>
        <begin position="6"/>
        <end position="25"/>
    </location>
</feature>
<proteinExistence type="predicted"/>